<name>W9RQX2_9ROSA</name>
<accession>W9RQX2</accession>
<reference evidence="2" key="1">
    <citation type="submission" date="2013-01" db="EMBL/GenBank/DDBJ databases">
        <title>Draft Genome Sequence of a Mulberry Tree, Morus notabilis C.K. Schneid.</title>
        <authorList>
            <person name="He N."/>
            <person name="Zhao S."/>
        </authorList>
    </citation>
    <scope>NUCLEOTIDE SEQUENCE</scope>
</reference>
<keyword evidence="2" id="KW-1185">Reference proteome</keyword>
<evidence type="ECO:0000313" key="1">
    <source>
        <dbReference type="EMBL" id="EXC04014.1"/>
    </source>
</evidence>
<dbReference type="AlphaFoldDB" id="W9RQX2"/>
<dbReference type="EMBL" id="KE345426">
    <property type="protein sequence ID" value="EXC04014.1"/>
    <property type="molecule type" value="Genomic_DNA"/>
</dbReference>
<protein>
    <submittedName>
        <fullName evidence="1">Uncharacterized protein</fullName>
    </submittedName>
</protein>
<evidence type="ECO:0000313" key="2">
    <source>
        <dbReference type="Proteomes" id="UP000030645"/>
    </source>
</evidence>
<sequence>MGSSTERVFPFIAGKNELDTCDKNRCREKDATAQRRDWLATRYVAVLISGAQTEWGGAWDWAPQESQWDVEEGLQ</sequence>
<organism evidence="1 2">
    <name type="scientific">Morus notabilis</name>
    <dbReference type="NCBI Taxonomy" id="981085"/>
    <lineage>
        <taxon>Eukaryota</taxon>
        <taxon>Viridiplantae</taxon>
        <taxon>Streptophyta</taxon>
        <taxon>Embryophyta</taxon>
        <taxon>Tracheophyta</taxon>
        <taxon>Spermatophyta</taxon>
        <taxon>Magnoliopsida</taxon>
        <taxon>eudicotyledons</taxon>
        <taxon>Gunneridae</taxon>
        <taxon>Pentapetalae</taxon>
        <taxon>rosids</taxon>
        <taxon>fabids</taxon>
        <taxon>Rosales</taxon>
        <taxon>Moraceae</taxon>
        <taxon>Moreae</taxon>
        <taxon>Morus</taxon>
    </lineage>
</organism>
<proteinExistence type="predicted"/>
<dbReference type="Proteomes" id="UP000030645">
    <property type="component" value="Unassembled WGS sequence"/>
</dbReference>
<gene>
    <name evidence="1" type="ORF">L484_006906</name>
</gene>